<dbReference type="InterPro" id="IPR050602">
    <property type="entry name" value="Malonyl-ACP_OMT"/>
</dbReference>
<name>A0A8H3TYT3_9TREE</name>
<dbReference type="PANTHER" id="PTHR13090">
    <property type="entry name" value="ARGININE-HYDROXYLASE NDUFAF5, MITOCHONDRIAL"/>
    <property type="match status" value="1"/>
</dbReference>
<dbReference type="SUPFAM" id="SSF53335">
    <property type="entry name" value="S-adenosyl-L-methionine-dependent methyltransferases"/>
    <property type="match status" value="1"/>
</dbReference>
<dbReference type="OrthoDB" id="16816at2759"/>
<dbReference type="Gene3D" id="3.40.50.150">
    <property type="entry name" value="Vaccinia Virus protein VP39"/>
    <property type="match status" value="1"/>
</dbReference>
<dbReference type="GO" id="GO:0005739">
    <property type="term" value="C:mitochondrion"/>
    <property type="evidence" value="ECO:0007669"/>
    <property type="project" value="TreeGrafter"/>
</dbReference>
<dbReference type="GO" id="GO:0008168">
    <property type="term" value="F:methyltransferase activity"/>
    <property type="evidence" value="ECO:0007669"/>
    <property type="project" value="UniProtKB-KW"/>
</dbReference>
<accession>A0A8H3TYT3</accession>
<dbReference type="AlphaFoldDB" id="A0A8H3TYT3"/>
<sequence length="331" mass="36922">MQRFPLRSLRSTAPFRRAFASVASGAPPPQATTPFEVFDRQAKRRQKDRAAVREDGAQSRITDYLRTEVADRMFERFEDLRNPPSNILDLSSSSGHLTKLLTTLESTKDIRMIDMSEKSLWRDADSEFDLTPRRTVLDEEALLSAVDESSQDCIVSNMGLHWVNDLPGVLKQIQRALKPDGVFMGSMIGGDTLFELRTALQLAEQERSGGISPRVSPMADPSDASNLMGRAGFSLLTVDVEDVKINYPSMWELMEDLRDMGESNAVLGRRPFVKRDVLLAADAIYKELHGLEDGTIPATFQIIFLIGWKPSPNQPKPLPRGSGQTSLKDVL</sequence>
<dbReference type="Pfam" id="PF13489">
    <property type="entry name" value="Methyltransf_23"/>
    <property type="match status" value="1"/>
</dbReference>
<dbReference type="EMBL" id="BLZA01000040">
    <property type="protein sequence ID" value="GHJ89355.1"/>
    <property type="molecule type" value="Genomic_DNA"/>
</dbReference>
<protein>
    <recommendedName>
        <fullName evidence="5">Methyltransferase domain-containing protein</fullName>
    </recommendedName>
</protein>
<proteinExistence type="predicted"/>
<dbReference type="GO" id="GO:0032259">
    <property type="term" value="P:methylation"/>
    <property type="evidence" value="ECO:0007669"/>
    <property type="project" value="UniProtKB-KW"/>
</dbReference>
<keyword evidence="1" id="KW-0489">Methyltransferase</keyword>
<evidence type="ECO:0008006" key="5">
    <source>
        <dbReference type="Google" id="ProtNLM"/>
    </source>
</evidence>
<keyword evidence="4" id="KW-1185">Reference proteome</keyword>
<evidence type="ECO:0000313" key="4">
    <source>
        <dbReference type="Proteomes" id="UP000620104"/>
    </source>
</evidence>
<organism evidence="3 4">
    <name type="scientific">Naganishia liquefaciens</name>
    <dbReference type="NCBI Taxonomy" id="104408"/>
    <lineage>
        <taxon>Eukaryota</taxon>
        <taxon>Fungi</taxon>
        <taxon>Dikarya</taxon>
        <taxon>Basidiomycota</taxon>
        <taxon>Agaricomycotina</taxon>
        <taxon>Tremellomycetes</taxon>
        <taxon>Filobasidiales</taxon>
        <taxon>Filobasidiaceae</taxon>
        <taxon>Naganishia</taxon>
    </lineage>
</organism>
<dbReference type="Proteomes" id="UP000620104">
    <property type="component" value="Unassembled WGS sequence"/>
</dbReference>
<dbReference type="GO" id="GO:0032981">
    <property type="term" value="P:mitochondrial respiratory chain complex I assembly"/>
    <property type="evidence" value="ECO:0007669"/>
    <property type="project" value="TreeGrafter"/>
</dbReference>
<dbReference type="CDD" id="cd02440">
    <property type="entry name" value="AdoMet_MTases"/>
    <property type="match status" value="1"/>
</dbReference>
<dbReference type="PANTHER" id="PTHR13090:SF1">
    <property type="entry name" value="ARGININE-HYDROXYLASE NDUFAF5, MITOCHONDRIAL"/>
    <property type="match status" value="1"/>
</dbReference>
<reference evidence="3" key="1">
    <citation type="submission" date="2020-07" db="EMBL/GenBank/DDBJ databases">
        <title>Draft Genome Sequence of a Deep-Sea Yeast, Naganishia (Cryptococcus) liquefaciens strain N6.</title>
        <authorList>
            <person name="Han Y.W."/>
            <person name="Kajitani R."/>
            <person name="Morimoto H."/>
            <person name="Parhat M."/>
            <person name="Tsubouchi H."/>
            <person name="Bakenova O."/>
            <person name="Ogata M."/>
            <person name="Argunhan B."/>
            <person name="Aoki R."/>
            <person name="Kajiwara S."/>
            <person name="Itoh T."/>
            <person name="Iwasaki H."/>
        </authorList>
    </citation>
    <scope>NUCLEOTIDE SEQUENCE</scope>
    <source>
        <strain evidence="3">N6</strain>
    </source>
</reference>
<comment type="caution">
    <text evidence="3">The sequence shown here is derived from an EMBL/GenBank/DDBJ whole genome shotgun (WGS) entry which is preliminary data.</text>
</comment>
<dbReference type="InterPro" id="IPR029063">
    <property type="entry name" value="SAM-dependent_MTases_sf"/>
</dbReference>
<evidence type="ECO:0000313" key="3">
    <source>
        <dbReference type="EMBL" id="GHJ89355.1"/>
    </source>
</evidence>
<evidence type="ECO:0000256" key="1">
    <source>
        <dbReference type="ARBA" id="ARBA00022603"/>
    </source>
</evidence>
<keyword evidence="2" id="KW-0808">Transferase</keyword>
<gene>
    <name evidence="3" type="ORF">NliqN6_5757</name>
</gene>
<evidence type="ECO:0000256" key="2">
    <source>
        <dbReference type="ARBA" id="ARBA00022679"/>
    </source>
</evidence>